<dbReference type="Proteomes" id="UP000578077">
    <property type="component" value="Unassembled WGS sequence"/>
</dbReference>
<dbReference type="RefSeq" id="WP_184634132.1">
    <property type="nucleotide sequence ID" value="NZ_BAABKT010000023.1"/>
</dbReference>
<protein>
    <recommendedName>
        <fullName evidence="3">Knr4/Smi1-like domain-containing protein</fullName>
    </recommendedName>
</protein>
<keyword evidence="2" id="KW-1185">Reference proteome</keyword>
<name>A0A841EA53_9ACTN</name>
<comment type="caution">
    <text evidence="1">The sequence shown here is derived from an EMBL/GenBank/DDBJ whole genome shotgun (WGS) entry which is preliminary data.</text>
</comment>
<accession>A0A841EA53</accession>
<evidence type="ECO:0000313" key="2">
    <source>
        <dbReference type="Proteomes" id="UP000578077"/>
    </source>
</evidence>
<dbReference type="AlphaFoldDB" id="A0A841EA53"/>
<gene>
    <name evidence="1" type="ORF">HNR25_001709</name>
</gene>
<dbReference type="EMBL" id="JACHLY010000001">
    <property type="protein sequence ID" value="MBB5997958.1"/>
    <property type="molecule type" value="Genomic_DNA"/>
</dbReference>
<evidence type="ECO:0008006" key="3">
    <source>
        <dbReference type="Google" id="ProtNLM"/>
    </source>
</evidence>
<sequence>MNELERPVARWIAPGSSSSRVAEHLGPQVPEEVVTWFGWCGGIEIHPGQDQGSTNMIPGYAPVSLDEAVGLKPAYAGDPVLGEHWVPVLVGGGADMYAAVWEPGGAPAVAGVLKGEPTEVEFPSLGRMVSFFNRCYSAGAFYVRGDGCLETDHEQQDELYSESFA</sequence>
<reference evidence="1 2" key="1">
    <citation type="submission" date="2020-08" db="EMBL/GenBank/DDBJ databases">
        <title>Sequencing the genomes of 1000 actinobacteria strains.</title>
        <authorList>
            <person name="Klenk H.-P."/>
        </authorList>
    </citation>
    <scope>NUCLEOTIDE SEQUENCE [LARGE SCALE GENOMIC DNA]</scope>
    <source>
        <strain evidence="1 2">DSM 44593</strain>
    </source>
</reference>
<evidence type="ECO:0000313" key="1">
    <source>
        <dbReference type="EMBL" id="MBB5997958.1"/>
    </source>
</evidence>
<proteinExistence type="predicted"/>
<organism evidence="1 2">
    <name type="scientific">Streptomonospora salina</name>
    <dbReference type="NCBI Taxonomy" id="104205"/>
    <lineage>
        <taxon>Bacteria</taxon>
        <taxon>Bacillati</taxon>
        <taxon>Actinomycetota</taxon>
        <taxon>Actinomycetes</taxon>
        <taxon>Streptosporangiales</taxon>
        <taxon>Nocardiopsidaceae</taxon>
        <taxon>Streptomonospora</taxon>
    </lineage>
</organism>